<evidence type="ECO:0000313" key="5">
    <source>
        <dbReference type="Proteomes" id="UP001497453"/>
    </source>
</evidence>
<protein>
    <recommendedName>
        <fullName evidence="6">Regulatory protein ral2</fullName>
    </recommendedName>
</protein>
<keyword evidence="1" id="KW-0880">Kelch repeat</keyword>
<dbReference type="SUPFAM" id="SSF50965">
    <property type="entry name" value="Galactose oxidase, central domain"/>
    <property type="match status" value="1"/>
</dbReference>
<organism evidence="4 5">
    <name type="scientific">Somion occarium</name>
    <dbReference type="NCBI Taxonomy" id="3059160"/>
    <lineage>
        <taxon>Eukaryota</taxon>
        <taxon>Fungi</taxon>
        <taxon>Dikarya</taxon>
        <taxon>Basidiomycota</taxon>
        <taxon>Agaricomycotina</taxon>
        <taxon>Agaricomycetes</taxon>
        <taxon>Polyporales</taxon>
        <taxon>Cerrenaceae</taxon>
        <taxon>Somion</taxon>
    </lineage>
</organism>
<evidence type="ECO:0000256" key="2">
    <source>
        <dbReference type="ARBA" id="ARBA00022737"/>
    </source>
</evidence>
<dbReference type="Gene3D" id="3.30.710.10">
    <property type="entry name" value="Potassium Channel Kv1.1, Chain A"/>
    <property type="match status" value="1"/>
</dbReference>
<feature type="region of interest" description="Disordered" evidence="3">
    <location>
        <begin position="596"/>
        <end position="778"/>
    </location>
</feature>
<keyword evidence="5" id="KW-1185">Reference proteome</keyword>
<dbReference type="SUPFAM" id="SSF117281">
    <property type="entry name" value="Kelch motif"/>
    <property type="match status" value="1"/>
</dbReference>
<feature type="compositionally biased region" description="Polar residues" evidence="3">
    <location>
        <begin position="812"/>
        <end position="827"/>
    </location>
</feature>
<feature type="compositionally biased region" description="Low complexity" evidence="3">
    <location>
        <begin position="1205"/>
        <end position="1220"/>
    </location>
</feature>
<dbReference type="Pfam" id="PF24681">
    <property type="entry name" value="Kelch_KLHDC2_KLHL20_DRC7"/>
    <property type="match status" value="1"/>
</dbReference>
<feature type="compositionally biased region" description="Basic residues" evidence="3">
    <location>
        <begin position="705"/>
        <end position="714"/>
    </location>
</feature>
<accession>A0ABP1DZ99</accession>
<evidence type="ECO:0008006" key="6">
    <source>
        <dbReference type="Google" id="ProtNLM"/>
    </source>
</evidence>
<dbReference type="PANTHER" id="PTHR43503:SF2">
    <property type="entry name" value="NEGATIVE REGULATOR OF SPORULATION MDS3-RELATED"/>
    <property type="match status" value="1"/>
</dbReference>
<feature type="region of interest" description="Disordered" evidence="3">
    <location>
        <begin position="206"/>
        <end position="235"/>
    </location>
</feature>
<reference evidence="5" key="1">
    <citation type="submission" date="2024-04" db="EMBL/GenBank/DDBJ databases">
        <authorList>
            <person name="Shaw F."/>
            <person name="Minotto A."/>
        </authorList>
    </citation>
    <scope>NUCLEOTIDE SEQUENCE [LARGE SCALE GENOMIC DNA]</scope>
</reference>
<feature type="region of interest" description="Disordered" evidence="3">
    <location>
        <begin position="1185"/>
        <end position="1282"/>
    </location>
</feature>
<feature type="compositionally biased region" description="Polar residues" evidence="3">
    <location>
        <begin position="1194"/>
        <end position="1204"/>
    </location>
</feature>
<feature type="region of interest" description="Disordered" evidence="3">
    <location>
        <begin position="1135"/>
        <end position="1164"/>
    </location>
</feature>
<dbReference type="EMBL" id="OZ037950">
    <property type="protein sequence ID" value="CAL1713141.1"/>
    <property type="molecule type" value="Genomic_DNA"/>
</dbReference>
<evidence type="ECO:0000313" key="4">
    <source>
        <dbReference type="EMBL" id="CAL1713141.1"/>
    </source>
</evidence>
<dbReference type="PANTHER" id="PTHR43503">
    <property type="entry name" value="MCG48959-RELATED"/>
    <property type="match status" value="1"/>
</dbReference>
<feature type="region of interest" description="Disordered" evidence="3">
    <location>
        <begin position="469"/>
        <end position="493"/>
    </location>
</feature>
<feature type="region of interest" description="Disordered" evidence="3">
    <location>
        <begin position="971"/>
        <end position="1014"/>
    </location>
</feature>
<dbReference type="InterPro" id="IPR015915">
    <property type="entry name" value="Kelch-typ_b-propeller"/>
</dbReference>
<feature type="compositionally biased region" description="Polar residues" evidence="3">
    <location>
        <begin position="1150"/>
        <end position="1164"/>
    </location>
</feature>
<dbReference type="InterPro" id="IPR011043">
    <property type="entry name" value="Gal_Oxase/kelch_b-propeller"/>
</dbReference>
<gene>
    <name evidence="4" type="ORF">GFSPODELE1_LOCUS9168</name>
</gene>
<proteinExistence type="predicted"/>
<evidence type="ECO:0000256" key="1">
    <source>
        <dbReference type="ARBA" id="ARBA00022441"/>
    </source>
</evidence>
<feature type="compositionally biased region" description="Polar residues" evidence="3">
    <location>
        <begin position="663"/>
        <end position="681"/>
    </location>
</feature>
<feature type="region of interest" description="Disordered" evidence="3">
    <location>
        <begin position="806"/>
        <end position="852"/>
    </location>
</feature>
<dbReference type="Gene3D" id="2.120.10.80">
    <property type="entry name" value="Kelch-type beta propeller"/>
    <property type="match status" value="2"/>
</dbReference>
<sequence>MYPIADLTAFCRRTTGDVPPKLVGASTTVVGSKLYLYGGRLVAERRMVSDIYMFDLDSFKWEKLQQSPDDDIPQARYFHSADTWNNHLIIFGGMAIQPQSDNPEDLCVLNDVRLFDLASRRWLPAFSTSGESSTSLIPKARYAHLSSVTANRLFVIGGQDLNNVWLDDIHVYDLVTKRWVQRRDYPRHCGTYRSVAVTADKRVRFPEEEGRTSQSKLGAPGTRFRTDKNEPPAADVTSRDSLIHLPYSAPPTEEYPCDIYLFSNYNFTDVQRELEVFSPLPDADFSISDRSSAMTGTSFPPGLRFPTGAILGTNFIIAGTYLSQSFQSFSVWTLDLKSMAWSRIDPGSALSGSWFRSCLWPEANKFLIFGNRHGNLVEDYNRRLLSWDHVAVIDLEAFGIYQPPPLLLDIPMQEMGLAALEEGVLADFEIICDDGRKVLCSRKVLEDRWPWFKEQRKVFIQAATRALETIPSPNSNGGPLPELPTVANPQEPLPDPRLTPRSFQLSEPYPITLAFVQYLYSMALLTPLQHAPAVLSQLLLLSSTYNLPHLQSLVTHAMHRALTFATSVGIYGVSTLCNCRSLQIRALRVVMAYSQKRPAGGKSRGDKDGDGSGGNGRSSNGPPGDGPRGPRPTPGSGSGSDPKPPAAARPRGLSDASYMTGPSDASTKMSDETVSTQLSQLSINTSGQSSQTSINGSSGSSGKSIKSKSPKSPKIRTANANDDDEPPIDISPIDRPVPSPTFFSDFAASHKVPKSILKKTSGERASAPPTPTGISSTCTFEDMSTYRRRTISARDIDPSANITYLKEGFPSRSPQAASNEAESSLSFLRSPPPAVVGRRPSTAPTQPSLPSVPLFLHRKLSTRRERPDSVLSLTTEQELRSFAEILSANIQDDGSVAEQHESFGVPLEDDEVVIDDILSFHDVLQRVRPQRFSVGSTTTAASSIYPASRYTSSSASDYDHSDGLDTYVPPIQTSFPANTPRGRFSGSDYDTPSLRSCVSGSSMSSPSPSLSLSRPPSFQMYHLPTSPLSNTSISSLMTPVDPISGGMHGLGIIEERRNSEEFDPGFRVAQHSPDGKKSQAAVSFEPVLFEEEAMEEAPGQGWTYDDPTVWGDHENELPDLSEVKSIAEVSVNQLRSGSPETITGRPRASFLTSESTPTLGQPSFYNSTASLVSKSEGGGNAFTRLFKGGKRQSGRSVSAPQTLESITSPSSSSSDVSLSKSDAKRMKKEFAKARRERLAIDLKERAERREAEAKEAKKRQRAQRGPTEPDGMWGGLQVNTVL</sequence>
<feature type="compositionally biased region" description="Low complexity" evidence="3">
    <location>
        <begin position="993"/>
        <end position="1014"/>
    </location>
</feature>
<evidence type="ECO:0000256" key="3">
    <source>
        <dbReference type="SAM" id="MobiDB-lite"/>
    </source>
</evidence>
<name>A0ABP1DZ99_9APHY</name>
<dbReference type="InterPro" id="IPR011333">
    <property type="entry name" value="SKP1/BTB/POZ_sf"/>
</dbReference>
<feature type="compositionally biased region" description="Basic and acidic residues" evidence="3">
    <location>
        <begin position="1221"/>
        <end position="1255"/>
    </location>
</feature>
<feature type="compositionally biased region" description="Low complexity" evidence="3">
    <location>
        <begin position="682"/>
        <end position="704"/>
    </location>
</feature>
<dbReference type="Proteomes" id="UP001497453">
    <property type="component" value="Chromosome 7"/>
</dbReference>
<keyword evidence="2" id="KW-0677">Repeat</keyword>